<organism evidence="2 3">
    <name type="scientific">Gigaspora margarita</name>
    <dbReference type="NCBI Taxonomy" id="4874"/>
    <lineage>
        <taxon>Eukaryota</taxon>
        <taxon>Fungi</taxon>
        <taxon>Fungi incertae sedis</taxon>
        <taxon>Mucoromycota</taxon>
        <taxon>Glomeromycotina</taxon>
        <taxon>Glomeromycetes</taxon>
        <taxon>Diversisporales</taxon>
        <taxon>Gigasporaceae</taxon>
        <taxon>Gigaspora</taxon>
    </lineage>
</organism>
<accession>A0ABN7WY92</accession>
<comment type="caution">
    <text evidence="2">The sequence shown here is derived from an EMBL/GenBank/DDBJ whole genome shotgun (WGS) entry which is preliminary data.</text>
</comment>
<name>A0ABN7WY92_GIGMA</name>
<feature type="region of interest" description="Disordered" evidence="1">
    <location>
        <begin position="190"/>
        <end position="220"/>
    </location>
</feature>
<dbReference type="EMBL" id="CAJVQB010071415">
    <property type="protein sequence ID" value="CAG8843152.1"/>
    <property type="molecule type" value="Genomic_DNA"/>
</dbReference>
<feature type="compositionally biased region" description="Acidic residues" evidence="1">
    <location>
        <begin position="204"/>
        <end position="220"/>
    </location>
</feature>
<proteinExistence type="predicted"/>
<feature type="non-terminal residue" evidence="2">
    <location>
        <position position="1"/>
    </location>
</feature>
<dbReference type="Proteomes" id="UP000789901">
    <property type="component" value="Unassembled WGS sequence"/>
</dbReference>
<evidence type="ECO:0000313" key="3">
    <source>
        <dbReference type="Proteomes" id="UP000789901"/>
    </source>
</evidence>
<protein>
    <submittedName>
        <fullName evidence="2">518_t:CDS:1</fullName>
    </submittedName>
</protein>
<reference evidence="2 3" key="1">
    <citation type="submission" date="2021-06" db="EMBL/GenBank/DDBJ databases">
        <authorList>
            <person name="Kallberg Y."/>
            <person name="Tangrot J."/>
            <person name="Rosling A."/>
        </authorList>
    </citation>
    <scope>NUCLEOTIDE SEQUENCE [LARGE SCALE GENOMIC DNA]</scope>
    <source>
        <strain evidence="2 3">120-4 pot B 10/14</strain>
    </source>
</reference>
<gene>
    <name evidence="2" type="ORF">GMARGA_LOCUS36387</name>
</gene>
<evidence type="ECO:0000313" key="2">
    <source>
        <dbReference type="EMBL" id="CAG8843152.1"/>
    </source>
</evidence>
<feature type="compositionally biased region" description="Basic and acidic residues" evidence="1">
    <location>
        <begin position="190"/>
        <end position="203"/>
    </location>
</feature>
<feature type="non-terminal residue" evidence="2">
    <location>
        <position position="220"/>
    </location>
</feature>
<evidence type="ECO:0000256" key="1">
    <source>
        <dbReference type="SAM" id="MobiDB-lite"/>
    </source>
</evidence>
<sequence length="220" mass="25480">WKNSNLGLDKSLVTRRFKTQLQKLKEQGTEEEKKNAIRLENQFKLPMELRLRMVMNFVSATTATHGTSSSHGYGLLLRCWLQLSMELRLRMVMDFVSTVESKKMRRINNFWLKFLPVSKRRDLMENEKMNAENAFLSCDLSCDGVQFSGTGNIIQGHKQSHEDREQASVEVVIPTKRVRLSDEIKWPNRNKKEPVLNVAHEDLEASSDDYTDEDPETSSD</sequence>
<keyword evidence="3" id="KW-1185">Reference proteome</keyword>